<feature type="region of interest" description="Disordered" evidence="1">
    <location>
        <begin position="364"/>
        <end position="388"/>
    </location>
</feature>
<reference evidence="4" key="1">
    <citation type="submission" date="2014-09" db="EMBL/GenBank/DDBJ databases">
        <authorList>
            <person name="Sharma Rahul"/>
            <person name="Thines Marco"/>
        </authorList>
    </citation>
    <scope>NUCLEOTIDE SEQUENCE [LARGE SCALE GENOMIC DNA]</scope>
</reference>
<protein>
    <submittedName>
        <fullName evidence="3">FOG: Transposon-encoded proteins with TYA, reverse transcriptase, integrase domains in various combinations</fullName>
    </submittedName>
</protein>
<accession>A0A0P1A6Q6</accession>
<proteinExistence type="predicted"/>
<dbReference type="EMBL" id="CCYD01000109">
    <property type="protein sequence ID" value="CEG36069.1"/>
    <property type="molecule type" value="Genomic_DNA"/>
</dbReference>
<sequence>MNEEELDKYESRVEELRLPASVHFELAKYRIPKLDTQEDLLVFQPRVERSRREPMLLLENGTNAKESLEGSEEQQSSKRARIDKDGLLAEAVLTYAVSDGEESDLLTTYAQAMVSDEADHWRQANYNRIARTESGHGHSLVVRLDAAGSLLRSTIRMDVLCFTKHDRWLKGLSKNTAWIFSRLTLQWPTWTQFDLYSQCVVLGYKIEQLDVDSAFLNSVLSDRVYMEVSIGVKGGQGFACQLNKAIYGLNQAASAWNKTIDRVFKKNDFKSCGADQCVCVKKVKEGSVYVCLYVDDIIIAARTSNDILEVKEMLTSVFKMKDLNMAKFILGMEIDHERMIERTRYNSDVAERFGQKNAKDVGNPCTSGLKLSMSQSPSTEAKRSKMRSGPNRLLFGCLL</sequence>
<dbReference type="RefSeq" id="XP_024572438.1">
    <property type="nucleotide sequence ID" value="XM_024715724.1"/>
</dbReference>
<dbReference type="InterPro" id="IPR043502">
    <property type="entry name" value="DNA/RNA_pol_sf"/>
</dbReference>
<dbReference type="GO" id="GO:0003964">
    <property type="term" value="F:RNA-directed DNA polymerase activity"/>
    <property type="evidence" value="ECO:0007669"/>
    <property type="project" value="UniProtKB-KW"/>
</dbReference>
<dbReference type="SUPFAM" id="SSF56672">
    <property type="entry name" value="DNA/RNA polymerases"/>
    <property type="match status" value="1"/>
</dbReference>
<dbReference type="Proteomes" id="UP000054928">
    <property type="component" value="Unassembled WGS sequence"/>
</dbReference>
<dbReference type="Pfam" id="PF07727">
    <property type="entry name" value="RVT_2"/>
    <property type="match status" value="1"/>
</dbReference>
<dbReference type="GeneID" id="36395444"/>
<feature type="domain" description="Reverse transcriptase Ty1/copia-type" evidence="2">
    <location>
        <begin position="200"/>
        <end position="364"/>
    </location>
</feature>
<dbReference type="InterPro" id="IPR013103">
    <property type="entry name" value="RVT_2"/>
</dbReference>
<dbReference type="AlphaFoldDB" id="A0A0P1A6Q6"/>
<dbReference type="STRING" id="4781.A0A0P1A6Q6"/>
<organism evidence="3 4">
    <name type="scientific">Plasmopara halstedii</name>
    <name type="common">Downy mildew of sunflower</name>
    <dbReference type="NCBI Taxonomy" id="4781"/>
    <lineage>
        <taxon>Eukaryota</taxon>
        <taxon>Sar</taxon>
        <taxon>Stramenopiles</taxon>
        <taxon>Oomycota</taxon>
        <taxon>Peronosporomycetes</taxon>
        <taxon>Peronosporales</taxon>
        <taxon>Peronosporaceae</taxon>
        <taxon>Plasmopara</taxon>
    </lineage>
</organism>
<feature type="region of interest" description="Disordered" evidence="1">
    <location>
        <begin position="53"/>
        <end position="80"/>
    </location>
</feature>
<evidence type="ECO:0000313" key="3">
    <source>
        <dbReference type="EMBL" id="CEG36069.1"/>
    </source>
</evidence>
<keyword evidence="3" id="KW-0548">Nucleotidyltransferase</keyword>
<keyword evidence="3" id="KW-0695">RNA-directed DNA polymerase</keyword>
<keyword evidence="4" id="KW-1185">Reference proteome</keyword>
<evidence type="ECO:0000256" key="1">
    <source>
        <dbReference type="SAM" id="MobiDB-lite"/>
    </source>
</evidence>
<keyword evidence="3" id="KW-0808">Transferase</keyword>
<name>A0A0P1A6Q6_PLAHL</name>
<evidence type="ECO:0000259" key="2">
    <source>
        <dbReference type="Pfam" id="PF07727"/>
    </source>
</evidence>
<evidence type="ECO:0000313" key="4">
    <source>
        <dbReference type="Proteomes" id="UP000054928"/>
    </source>
</evidence>
<dbReference type="OrthoDB" id="851927at2759"/>